<keyword evidence="8" id="KW-1185">Reference proteome</keyword>
<dbReference type="PROSITE" id="PS50158">
    <property type="entry name" value="ZF_CCHC"/>
    <property type="match status" value="1"/>
</dbReference>
<evidence type="ECO:0000256" key="1">
    <source>
        <dbReference type="PROSITE-ProRule" id="PRU00047"/>
    </source>
</evidence>
<dbReference type="AlphaFoldDB" id="A0A6A4FYD2"/>
<dbReference type="InterPro" id="IPR054722">
    <property type="entry name" value="PolX-like_BBD"/>
</dbReference>
<comment type="caution">
    <text evidence="6">The sequence shown here is derived from an EMBL/GenBank/DDBJ whole genome shotgun (WGS) entry which is preliminary data.</text>
</comment>
<name>A0A6A4FYD2_9STRA</name>
<dbReference type="GO" id="GO:0003676">
    <property type="term" value="F:nucleic acid binding"/>
    <property type="evidence" value="ECO:0007669"/>
    <property type="project" value="InterPro"/>
</dbReference>
<feature type="compositionally biased region" description="Polar residues" evidence="2">
    <location>
        <begin position="263"/>
        <end position="275"/>
    </location>
</feature>
<dbReference type="SUPFAM" id="SSF57756">
    <property type="entry name" value="Retrovirus zinc finger-like domains"/>
    <property type="match status" value="1"/>
</dbReference>
<dbReference type="GO" id="GO:0008270">
    <property type="term" value="F:zinc ion binding"/>
    <property type="evidence" value="ECO:0007669"/>
    <property type="project" value="UniProtKB-KW"/>
</dbReference>
<reference evidence="6 8" key="1">
    <citation type="submission" date="2018-08" db="EMBL/GenBank/DDBJ databases">
        <title>Genomic investigation of the strawberry pathogen Phytophthora fragariae indicates pathogenicity is determined by transcriptional variation in three key races.</title>
        <authorList>
            <person name="Adams T.M."/>
            <person name="Armitage A.D."/>
            <person name="Sobczyk M.K."/>
            <person name="Bates H.J."/>
            <person name="Dunwell J.M."/>
            <person name="Nellist C.F."/>
            <person name="Harrison R.J."/>
        </authorList>
    </citation>
    <scope>NUCLEOTIDE SEQUENCE [LARGE SCALE GENOMIC DNA]</scope>
    <source>
        <strain evidence="5 7">SCRP249</strain>
        <strain evidence="4 9">SCRP324</strain>
        <strain evidence="6 8">SCRP333</strain>
    </source>
</reference>
<dbReference type="Gene3D" id="4.10.60.10">
    <property type="entry name" value="Zinc finger, CCHC-type"/>
    <property type="match status" value="1"/>
</dbReference>
<evidence type="ECO:0000313" key="7">
    <source>
        <dbReference type="Proteomes" id="UP000429607"/>
    </source>
</evidence>
<dbReference type="Proteomes" id="UP000435112">
    <property type="component" value="Unassembled WGS sequence"/>
</dbReference>
<feature type="domain" description="CCHC-type" evidence="3">
    <location>
        <begin position="236"/>
        <end position="251"/>
    </location>
</feature>
<dbReference type="OrthoDB" id="109938at2759"/>
<evidence type="ECO:0000313" key="8">
    <source>
        <dbReference type="Proteomes" id="UP000434957"/>
    </source>
</evidence>
<evidence type="ECO:0000256" key="2">
    <source>
        <dbReference type="SAM" id="MobiDB-lite"/>
    </source>
</evidence>
<dbReference type="Proteomes" id="UP000429607">
    <property type="component" value="Unassembled WGS sequence"/>
</dbReference>
<dbReference type="EMBL" id="QXFV01000087">
    <property type="protein sequence ID" value="KAE9050280.1"/>
    <property type="molecule type" value="Genomic_DNA"/>
</dbReference>
<dbReference type="Proteomes" id="UP000434957">
    <property type="component" value="Unassembled WGS sequence"/>
</dbReference>
<dbReference type="EMBL" id="QXFU01000110">
    <property type="protein sequence ID" value="KAE9043895.1"/>
    <property type="molecule type" value="Genomic_DNA"/>
</dbReference>
<keyword evidence="1" id="KW-0862">Zinc</keyword>
<proteinExistence type="predicted"/>
<protein>
    <recommendedName>
        <fullName evidence="3">CCHC-type domain-containing protein</fullName>
    </recommendedName>
</protein>
<dbReference type="EMBL" id="QXFT01000109">
    <property type="protein sequence ID" value="KAE9354740.1"/>
    <property type="molecule type" value="Genomic_DNA"/>
</dbReference>
<dbReference type="SMART" id="SM00343">
    <property type="entry name" value="ZnF_C2HC"/>
    <property type="match status" value="1"/>
</dbReference>
<dbReference type="InterPro" id="IPR036875">
    <property type="entry name" value="Znf_CCHC_sf"/>
</dbReference>
<dbReference type="InterPro" id="IPR001878">
    <property type="entry name" value="Znf_CCHC"/>
</dbReference>
<evidence type="ECO:0000313" key="5">
    <source>
        <dbReference type="EMBL" id="KAE9050280.1"/>
    </source>
</evidence>
<evidence type="ECO:0000313" key="4">
    <source>
        <dbReference type="EMBL" id="KAE9043895.1"/>
    </source>
</evidence>
<evidence type="ECO:0000313" key="9">
    <source>
        <dbReference type="Proteomes" id="UP000435112"/>
    </source>
</evidence>
<dbReference type="Pfam" id="PF14223">
    <property type="entry name" value="Retrotran_gag_2"/>
    <property type="match status" value="1"/>
</dbReference>
<accession>A0A6A4FYD2</accession>
<evidence type="ECO:0000259" key="3">
    <source>
        <dbReference type="PROSITE" id="PS50158"/>
    </source>
</evidence>
<feature type="region of interest" description="Disordered" evidence="2">
    <location>
        <begin position="249"/>
        <end position="309"/>
    </location>
</feature>
<gene>
    <name evidence="5" type="ORF">PR001_g2526</name>
    <name evidence="4" type="ORF">PR002_g3103</name>
    <name evidence="6" type="ORF">PR003_g3200</name>
</gene>
<keyword evidence="1" id="KW-0863">Zinc-finger</keyword>
<dbReference type="Pfam" id="PF22936">
    <property type="entry name" value="Pol_BBD"/>
    <property type="match status" value="1"/>
</dbReference>
<sequence>MMEIVLEEKGVLEYATGDKPLAVGANDAEKKTFGDTQVKVKQIIMSSLSMELGQQVVTKKSETEMWKYLDNIYEGKTNAATRTNQEIILFDNLQATKCKPNWDVRQHLNNMFVMKSQLAALNADMRDPIFIDMLMRSLPSNHRYDRLRGMVETCASEVDTPETLRDQIIRMNSYNRCDRELRVIGSNTTQTQALHQVSKQKLSVKNVTSPASTSQIVPERSAAFATKKLDKQQGNCFKCYKSGHLEKDCPKKTSDSLGGSGKKQATYTRRSSTTADVKAESSPASDESEATVEAQQDITSDVSREDAPSKQSCEDFSVNVLTNAGCEDYFVSEWCFSNAANVHMASDRRYFTEYQTVYKDAECVRGFKKNFAAIPIGHETVQVVAQHGELDVIIALRDVFHVPDSNNLLSHSQAEDPGYSIEYRGRSGARKYDLWKGNNKLLEVGRDQHGLFTFTAQNAFLTESNADARPLDADQAPLRPPRANISAADGAADLQRWYERLGHLCPQFLKIRVLVNGMLLRQRGFADCEACHMGKERKPSAKKKMQRETSESYLAGLLFPQQRGQTSDKKNVLVIVDGYSRYTTIYPLKCT</sequence>
<keyword evidence="1" id="KW-0479">Metal-binding</keyword>
<evidence type="ECO:0000313" key="6">
    <source>
        <dbReference type="EMBL" id="KAE9354740.1"/>
    </source>
</evidence>
<organism evidence="6 8">
    <name type="scientific">Phytophthora rubi</name>
    <dbReference type="NCBI Taxonomy" id="129364"/>
    <lineage>
        <taxon>Eukaryota</taxon>
        <taxon>Sar</taxon>
        <taxon>Stramenopiles</taxon>
        <taxon>Oomycota</taxon>
        <taxon>Peronosporomycetes</taxon>
        <taxon>Peronosporales</taxon>
        <taxon>Peronosporaceae</taxon>
        <taxon>Phytophthora</taxon>
    </lineage>
</organism>